<dbReference type="InterPro" id="IPR006043">
    <property type="entry name" value="NCS2"/>
</dbReference>
<dbReference type="AlphaFoldDB" id="A0A841Q7L0"/>
<feature type="transmembrane region" description="Helical" evidence="7">
    <location>
        <begin position="404"/>
        <end position="422"/>
    </location>
</feature>
<feature type="transmembrane region" description="Helical" evidence="7">
    <location>
        <begin position="346"/>
        <end position="364"/>
    </location>
</feature>
<feature type="transmembrane region" description="Helical" evidence="7">
    <location>
        <begin position="192"/>
        <end position="209"/>
    </location>
</feature>
<keyword evidence="6 7" id="KW-0472">Membrane</keyword>
<dbReference type="Proteomes" id="UP000581688">
    <property type="component" value="Unassembled WGS sequence"/>
</dbReference>
<protein>
    <submittedName>
        <fullName evidence="8">Xanthine/uracil permease</fullName>
    </submittedName>
</protein>
<evidence type="ECO:0000256" key="5">
    <source>
        <dbReference type="ARBA" id="ARBA00022989"/>
    </source>
</evidence>
<evidence type="ECO:0000256" key="4">
    <source>
        <dbReference type="ARBA" id="ARBA00022692"/>
    </source>
</evidence>
<feature type="transmembrane region" description="Helical" evidence="7">
    <location>
        <begin position="70"/>
        <end position="88"/>
    </location>
</feature>
<feature type="transmembrane region" description="Helical" evidence="7">
    <location>
        <begin position="100"/>
        <end position="120"/>
    </location>
</feature>
<dbReference type="NCBIfam" id="NF037981">
    <property type="entry name" value="NCS2_1"/>
    <property type="match status" value="1"/>
</dbReference>
<sequence>MKRMESFHQTTLQTVQWFVFLLASSVALPIVIGSIYEMSFTDVSGLMQRTLFIVGIACFLQGWFGHRLPIADGPAGIWISTFTVYAVTATQHGETLGDTLRILETAMLLTGLFLIIMGVLKLSQKVIPIFTPLVTGAFLFMLTIQLSGTFLSGMLGLSGDNTVAQLDAAMISFFVFFFVLGFSIFWKGPLKNYGVLIGIAAGWVLDAIIRGNEQLNVTLPFFELPEIFAWGLPKWDIGTIPIAFLTAVILLSNIVASLGAANYAIKRDSTFRSEQMNRGSLTLGINQGISGLFSGVAVVTLASSSGFIELTGQKKKRPFMYASLLLVIIALFPPIVAFISMMPSPVANAALMATFVQLLGIGLNNIASQKLDQRRLTILGITFLIGIGIMFMPPETFEGFPSLIQNLVSNGLLMGTILVILLENLWRETTVEA</sequence>
<proteinExistence type="inferred from homology"/>
<comment type="caution">
    <text evidence="8">The sequence shown here is derived from an EMBL/GenBank/DDBJ whole genome shotgun (WGS) entry which is preliminary data.</text>
</comment>
<keyword evidence="9" id="KW-1185">Reference proteome</keyword>
<evidence type="ECO:0000256" key="3">
    <source>
        <dbReference type="ARBA" id="ARBA00022448"/>
    </source>
</evidence>
<keyword evidence="4 7" id="KW-0812">Transmembrane</keyword>
<feature type="transmembrane region" description="Helical" evidence="7">
    <location>
        <begin position="319"/>
        <end position="340"/>
    </location>
</feature>
<comment type="subcellular location">
    <subcellularLocation>
        <location evidence="1">Membrane</location>
        <topology evidence="1">Multi-pass membrane protein</topology>
    </subcellularLocation>
</comment>
<feature type="transmembrane region" description="Helical" evidence="7">
    <location>
        <begin position="163"/>
        <end position="186"/>
    </location>
</feature>
<keyword evidence="5 7" id="KW-1133">Transmembrane helix</keyword>
<dbReference type="GO" id="GO:0005886">
    <property type="term" value="C:plasma membrane"/>
    <property type="evidence" value="ECO:0007669"/>
    <property type="project" value="TreeGrafter"/>
</dbReference>
<comment type="similarity">
    <text evidence="2">Belongs to the nucleobase:cation symporter-2 (NCS2) (TC 2.A.40) family.</text>
</comment>
<dbReference type="EMBL" id="JACHGH010000009">
    <property type="protein sequence ID" value="MBB6454386.1"/>
    <property type="molecule type" value="Genomic_DNA"/>
</dbReference>
<gene>
    <name evidence="8" type="ORF">HNQ94_002868</name>
</gene>
<evidence type="ECO:0000256" key="7">
    <source>
        <dbReference type="SAM" id="Phobius"/>
    </source>
</evidence>
<dbReference type="PANTHER" id="PTHR42810:SF1">
    <property type="entry name" value="PURINE PERMEASE YWDJ-RELATED"/>
    <property type="match status" value="1"/>
</dbReference>
<dbReference type="Pfam" id="PF00860">
    <property type="entry name" value="Xan_ur_permease"/>
    <property type="match status" value="1"/>
</dbReference>
<evidence type="ECO:0000256" key="2">
    <source>
        <dbReference type="ARBA" id="ARBA00008821"/>
    </source>
</evidence>
<feature type="transmembrane region" description="Helical" evidence="7">
    <location>
        <begin position="376"/>
        <end position="392"/>
    </location>
</feature>
<evidence type="ECO:0000313" key="9">
    <source>
        <dbReference type="Proteomes" id="UP000581688"/>
    </source>
</evidence>
<feature type="transmembrane region" description="Helical" evidence="7">
    <location>
        <begin position="126"/>
        <end position="151"/>
    </location>
</feature>
<organism evidence="8 9">
    <name type="scientific">Salirhabdus euzebyi</name>
    <dbReference type="NCBI Taxonomy" id="394506"/>
    <lineage>
        <taxon>Bacteria</taxon>
        <taxon>Bacillati</taxon>
        <taxon>Bacillota</taxon>
        <taxon>Bacilli</taxon>
        <taxon>Bacillales</taxon>
        <taxon>Bacillaceae</taxon>
        <taxon>Salirhabdus</taxon>
    </lineage>
</organism>
<name>A0A841Q7L0_9BACI</name>
<evidence type="ECO:0000256" key="6">
    <source>
        <dbReference type="ARBA" id="ARBA00023136"/>
    </source>
</evidence>
<evidence type="ECO:0000313" key="8">
    <source>
        <dbReference type="EMBL" id="MBB6454386.1"/>
    </source>
</evidence>
<evidence type="ECO:0000256" key="1">
    <source>
        <dbReference type="ARBA" id="ARBA00004141"/>
    </source>
</evidence>
<keyword evidence="3" id="KW-0813">Transport</keyword>
<feature type="transmembrane region" description="Helical" evidence="7">
    <location>
        <begin position="15"/>
        <end position="34"/>
    </location>
</feature>
<dbReference type="PANTHER" id="PTHR42810">
    <property type="entry name" value="PURINE PERMEASE C1399.01C-RELATED"/>
    <property type="match status" value="1"/>
</dbReference>
<feature type="transmembrane region" description="Helical" evidence="7">
    <location>
        <begin position="242"/>
        <end position="265"/>
    </location>
</feature>
<dbReference type="GO" id="GO:0042907">
    <property type="term" value="F:xanthine transmembrane transporter activity"/>
    <property type="evidence" value="ECO:0007669"/>
    <property type="project" value="TreeGrafter"/>
</dbReference>
<accession>A0A841Q7L0</accession>
<feature type="transmembrane region" description="Helical" evidence="7">
    <location>
        <begin position="46"/>
        <end position="64"/>
    </location>
</feature>
<reference evidence="8 9" key="1">
    <citation type="submission" date="2020-08" db="EMBL/GenBank/DDBJ databases">
        <title>Genomic Encyclopedia of Type Strains, Phase IV (KMG-IV): sequencing the most valuable type-strain genomes for metagenomic binning, comparative biology and taxonomic classification.</title>
        <authorList>
            <person name="Goeker M."/>
        </authorList>
    </citation>
    <scope>NUCLEOTIDE SEQUENCE [LARGE SCALE GENOMIC DNA]</scope>
    <source>
        <strain evidence="8 9">DSM 19612</strain>
    </source>
</reference>